<dbReference type="GO" id="GO:0090615">
    <property type="term" value="P:mitochondrial mRNA processing"/>
    <property type="evidence" value="ECO:0007669"/>
    <property type="project" value="TreeGrafter"/>
</dbReference>
<evidence type="ECO:0000259" key="1">
    <source>
        <dbReference type="Pfam" id="PF00078"/>
    </source>
</evidence>
<dbReference type="InterPro" id="IPR043502">
    <property type="entry name" value="DNA/RNA_pol_sf"/>
</dbReference>
<dbReference type="Proteomes" id="UP001157418">
    <property type="component" value="Unassembled WGS sequence"/>
</dbReference>
<gene>
    <name evidence="3" type="ORF">LVIROSA_LOCUS39524</name>
</gene>
<dbReference type="EMBL" id="CAKMRJ010005745">
    <property type="protein sequence ID" value="CAH1454339.1"/>
    <property type="molecule type" value="Genomic_DNA"/>
</dbReference>
<dbReference type="Pfam" id="PF01348">
    <property type="entry name" value="Intron_maturas2"/>
    <property type="match status" value="1"/>
</dbReference>
<dbReference type="Pfam" id="PF00078">
    <property type="entry name" value="RVT_1"/>
    <property type="match status" value="1"/>
</dbReference>
<evidence type="ECO:0000313" key="4">
    <source>
        <dbReference type="Proteomes" id="UP001157418"/>
    </source>
</evidence>
<evidence type="ECO:0008006" key="5">
    <source>
        <dbReference type="Google" id="ProtNLM"/>
    </source>
</evidence>
<keyword evidence="4" id="KW-1185">Reference proteome</keyword>
<comment type="caution">
    <text evidence="3">The sequence shown here is derived from an EMBL/GenBank/DDBJ whole genome shotgun (WGS) entry which is preliminary data.</text>
</comment>
<dbReference type="PANTHER" id="PTHR33642:SF3">
    <property type="entry name" value="NUCLEAR INTRON MATURASE 4, MITOCHONDRIAL"/>
    <property type="match status" value="1"/>
</dbReference>
<dbReference type="GO" id="GO:0005739">
    <property type="term" value="C:mitochondrion"/>
    <property type="evidence" value="ECO:0007669"/>
    <property type="project" value="TreeGrafter"/>
</dbReference>
<dbReference type="GO" id="GO:0003964">
    <property type="term" value="F:RNA-directed DNA polymerase activity"/>
    <property type="evidence" value="ECO:0007669"/>
    <property type="project" value="TreeGrafter"/>
</dbReference>
<dbReference type="PANTHER" id="PTHR33642">
    <property type="entry name" value="COX1/OXI3 INTRON 1 PROTEIN-RELATED"/>
    <property type="match status" value="1"/>
</dbReference>
<dbReference type="CDD" id="cd01651">
    <property type="entry name" value="RT_G2_intron"/>
    <property type="match status" value="1"/>
</dbReference>
<name>A0AAU9PWT0_9ASTR</name>
<feature type="domain" description="Domain X" evidence="2">
    <location>
        <begin position="710"/>
        <end position="807"/>
    </location>
</feature>
<feature type="domain" description="Reverse transcriptase" evidence="1">
    <location>
        <begin position="303"/>
        <end position="525"/>
    </location>
</feature>
<reference evidence="3 4" key="1">
    <citation type="submission" date="2022-01" db="EMBL/GenBank/DDBJ databases">
        <authorList>
            <person name="Xiong W."/>
            <person name="Schranz E."/>
        </authorList>
    </citation>
    <scope>NUCLEOTIDE SEQUENCE [LARGE SCALE GENOMIC DNA]</scope>
</reference>
<dbReference type="AlphaFoldDB" id="A0AAU9PWT0"/>
<sequence length="921" mass="104241">MQVKGKAKGLLPLLISSETQPHPGGYSWHVTKKKKGKKGAEFSSSISTAKSGFNGGFLGLDLLEIQQLTMTRKVISCSCSCIASLSSRRLPPLLAPCEATGWRPSIAIATPSHSTQDVAAAGRHTCICNMWSGCLPMICRRKLINRTTNVHLCFHLISANLLTGKRYISHSIDSSLKSSNNRNNSNIDTTSLASNLACLVEESSLVNERKPRTRLELKRFLESRIKKSVKDHFKDGKFHNLIEKVIANPYTLQDAYDIIRVNSNISLLSESDNIHFDSLAQELSSGNFDINSNVYSISTKGAKKEKQKEKLVLPNLKLTIIQEAIRIALEVVYKPHYSKISHGCRSGRGHSSALKYIRKQVSNSNWWFTVIVNKKIDNSTLSKLISTMETKIQDPKLYSLIHTMFDVGVLNMEFGGFAKGHGLPQEGLLSPILMNIYLDLFDHEILNLSMKYEALDSQHDGSKTKSKSKLRGWFRRQMSQQNEGNNTSGVRIHCCRLMDEILIVVKGSKEVSLTLKSEIENFIQEFLHLEVDNKSDIFPCNDPRGVRFSGNIVKKTTRENPAVRAVHKLKEKVELFALQKQEAWDECMIRIGKKCLGHGFKKVKESEIKHLADCNSVLSQVSRFRKPGMETDHWYKVLLKIRMQDMDLKYTDTEESILSKLITENALPQDLKDSFYTFQNHVKNYVSSETSSVLTLLPESESESVSITEVLAPIKAIRMCLQRYGITNSEGIPRACRMLILLDHDHIIDWFSGLVSRWVKWYHLCDNFNEVKHIISIQIRKSCIRTLATKYRLHETEIDKKFDSDLSGIPSTEEIENERLECDEGLMYGIPYSGLCLVSLARIVSESRPCGCFVLGCRVDAPCVYTIHVMQRQKFPVWKTGFSTCIHPSINGRRIGLCKQHLKDLFIGRISLQSVSFGAWK</sequence>
<evidence type="ECO:0000259" key="2">
    <source>
        <dbReference type="Pfam" id="PF01348"/>
    </source>
</evidence>
<dbReference type="GO" id="GO:0006315">
    <property type="term" value="P:homing of group II introns"/>
    <property type="evidence" value="ECO:0007669"/>
    <property type="project" value="TreeGrafter"/>
</dbReference>
<dbReference type="SUPFAM" id="SSF56672">
    <property type="entry name" value="DNA/RNA polymerases"/>
    <property type="match status" value="1"/>
</dbReference>
<accession>A0AAU9PWT0</accession>
<organism evidence="3 4">
    <name type="scientific">Lactuca virosa</name>
    <dbReference type="NCBI Taxonomy" id="75947"/>
    <lineage>
        <taxon>Eukaryota</taxon>
        <taxon>Viridiplantae</taxon>
        <taxon>Streptophyta</taxon>
        <taxon>Embryophyta</taxon>
        <taxon>Tracheophyta</taxon>
        <taxon>Spermatophyta</taxon>
        <taxon>Magnoliopsida</taxon>
        <taxon>eudicotyledons</taxon>
        <taxon>Gunneridae</taxon>
        <taxon>Pentapetalae</taxon>
        <taxon>asterids</taxon>
        <taxon>campanulids</taxon>
        <taxon>Asterales</taxon>
        <taxon>Asteraceae</taxon>
        <taxon>Cichorioideae</taxon>
        <taxon>Cichorieae</taxon>
        <taxon>Lactucinae</taxon>
        <taxon>Lactuca</taxon>
    </lineage>
</organism>
<protein>
    <recommendedName>
        <fullName evidence="5">Reverse transcriptase domain-containing protein</fullName>
    </recommendedName>
</protein>
<proteinExistence type="predicted"/>
<dbReference type="InterPro" id="IPR000477">
    <property type="entry name" value="RT_dom"/>
</dbReference>
<dbReference type="InterPro" id="IPR024937">
    <property type="entry name" value="Domain_X"/>
</dbReference>
<evidence type="ECO:0000313" key="3">
    <source>
        <dbReference type="EMBL" id="CAH1454339.1"/>
    </source>
</evidence>